<dbReference type="RefSeq" id="WP_188750421.1">
    <property type="nucleotide sequence ID" value="NZ_BMIJ01000007.1"/>
</dbReference>
<dbReference type="Pfam" id="PF06276">
    <property type="entry name" value="FhuF"/>
    <property type="match status" value="1"/>
</dbReference>
<protein>
    <recommendedName>
        <fullName evidence="6">Siderophore synthetase component</fullName>
    </recommendedName>
</protein>
<evidence type="ECO:0000259" key="2">
    <source>
        <dbReference type="Pfam" id="PF04183"/>
    </source>
</evidence>
<dbReference type="InterPro" id="IPR022770">
    <property type="entry name" value="IucA/IucC-like_C"/>
</dbReference>
<evidence type="ECO:0000313" key="5">
    <source>
        <dbReference type="Proteomes" id="UP000629025"/>
    </source>
</evidence>
<dbReference type="Pfam" id="PF04183">
    <property type="entry name" value="IucA_IucC"/>
    <property type="match status" value="1"/>
</dbReference>
<evidence type="ECO:0008006" key="6">
    <source>
        <dbReference type="Google" id="ProtNLM"/>
    </source>
</evidence>
<comment type="similarity">
    <text evidence="1">Belongs to the IucA/IucC family.</text>
</comment>
<dbReference type="PANTHER" id="PTHR34384:SF5">
    <property type="entry name" value="L-2,3-DIAMINOPROPANOATE--CITRATE LIGASE"/>
    <property type="match status" value="1"/>
</dbReference>
<dbReference type="InterPro" id="IPR007310">
    <property type="entry name" value="Aerobactin_biosyn_IucA/IucC_N"/>
</dbReference>
<organism evidence="4 5">
    <name type="scientific">Marinobacterium zhoushanense</name>
    <dbReference type="NCBI Taxonomy" id="1679163"/>
    <lineage>
        <taxon>Bacteria</taxon>
        <taxon>Pseudomonadati</taxon>
        <taxon>Pseudomonadota</taxon>
        <taxon>Gammaproteobacteria</taxon>
        <taxon>Oceanospirillales</taxon>
        <taxon>Oceanospirillaceae</taxon>
        <taxon>Marinobacterium</taxon>
    </lineage>
</organism>
<evidence type="ECO:0000256" key="1">
    <source>
        <dbReference type="ARBA" id="ARBA00007832"/>
    </source>
</evidence>
<gene>
    <name evidence="4" type="ORF">GCM10011352_33470</name>
</gene>
<dbReference type="InterPro" id="IPR037455">
    <property type="entry name" value="LucA/IucC-like"/>
</dbReference>
<reference evidence="5" key="1">
    <citation type="journal article" date="2019" name="Int. J. Syst. Evol. Microbiol.">
        <title>The Global Catalogue of Microorganisms (GCM) 10K type strain sequencing project: providing services to taxonomists for standard genome sequencing and annotation.</title>
        <authorList>
            <consortium name="The Broad Institute Genomics Platform"/>
            <consortium name="The Broad Institute Genome Sequencing Center for Infectious Disease"/>
            <person name="Wu L."/>
            <person name="Ma J."/>
        </authorList>
    </citation>
    <scope>NUCLEOTIDE SEQUENCE [LARGE SCALE GENOMIC DNA]</scope>
    <source>
        <strain evidence="5">CGMCC 1.15341</strain>
    </source>
</reference>
<dbReference type="EMBL" id="BMIJ01000007">
    <property type="protein sequence ID" value="GGC04592.1"/>
    <property type="molecule type" value="Genomic_DNA"/>
</dbReference>
<evidence type="ECO:0000313" key="4">
    <source>
        <dbReference type="EMBL" id="GGC04592.1"/>
    </source>
</evidence>
<dbReference type="Proteomes" id="UP000629025">
    <property type="component" value="Unassembled WGS sequence"/>
</dbReference>
<dbReference type="Gene3D" id="1.10.510.40">
    <property type="match status" value="1"/>
</dbReference>
<feature type="domain" description="Aerobactin siderophore biosynthesis IucA/IucC-like C-terminal" evidence="3">
    <location>
        <begin position="432"/>
        <end position="596"/>
    </location>
</feature>
<proteinExistence type="inferred from homology"/>
<comment type="caution">
    <text evidence="4">The sequence shown here is derived from an EMBL/GenBank/DDBJ whole genome shotgun (WGS) entry which is preliminary data.</text>
</comment>
<dbReference type="PANTHER" id="PTHR34384">
    <property type="entry name" value="L-2,3-DIAMINOPROPANOATE--CITRATE LIGASE"/>
    <property type="match status" value="1"/>
</dbReference>
<accession>A0ABQ1KP45</accession>
<name>A0ABQ1KP45_9GAMM</name>
<evidence type="ECO:0000259" key="3">
    <source>
        <dbReference type="Pfam" id="PF06276"/>
    </source>
</evidence>
<sequence>MNAILPNVHHLTDRPEPTAADRAEAARNGLFRLLRSLLREQLLPMMFAADGTADLSLHGDHGSLRLVAPRFNNLDALCDFDALIRQPIDAAAEALQDPLEALQCVLALRRDAADPAWQRIADELANGLHNEALTLCWRHHQDRAIAQRCAQEGIDSLIDWARLDGGNAGIRLEQWAAVGHPYHPGSKTKLGLSSDEVWRYAPEFAPAVPLVLIGVHRSLARIDTMIDGLDYRRWFALHYPDWFARWQQQLPDQQHYLPLPIHPWQLEHDLPQRFADELNSGLIRITEACFYAAPTLSFRTLAPGTAGEPPYIKLPVAAQMTSSVRNLSTPSVTNAPRISAVLQDIVNQRPDIAAALRCQWDEVGLHLEIDREDRDDARYLAVLFRRNPCRLLADHEQALVLAALFVTSPLSGEPLLVDLMRQAGVHDRDSASAWFGCYCDHLFAGVLNLYLEYGIALEAHQQNLMLVLNQEAQPVAFINRDVGGICIHCPTLADRGWPVEFTPAATLVESREQARVNIFHAVLQSNIGELIELLDGRFGLDARQLWRDVARLLERYLDDYGIRYGNAARQEEYQAFFEQPWPATAFIRMRLQDQSRHSVCNPIPNPIQKALTPTDE</sequence>
<feature type="domain" description="Aerobactin siderophore biosynthesis IucA/IucC N-terminal" evidence="2">
    <location>
        <begin position="170"/>
        <end position="405"/>
    </location>
</feature>
<keyword evidence="5" id="KW-1185">Reference proteome</keyword>